<evidence type="ECO:0000313" key="2">
    <source>
        <dbReference type="EMBL" id="XBV43275.1"/>
    </source>
</evidence>
<sequence>MYSFSLAVRVMLLTWIVILWILSLFSSYIGYISTKEYLAFPDVMTYSTGIISLTLSAFIMLPFCLSGIYCFLKGQRMNDKYQRAAILIILSGVFISIIYGFSFKFFFVSKVNDKGYYSCTGIPTGWMPGMATKYVINKDLCNKNK</sequence>
<keyword evidence="1" id="KW-0472">Membrane</keyword>
<dbReference type="RefSeq" id="WP_350260809.1">
    <property type="nucleotide sequence ID" value="NZ_CP158292.1"/>
</dbReference>
<dbReference type="EMBL" id="CP158292">
    <property type="protein sequence ID" value="XBV43275.1"/>
    <property type="molecule type" value="Genomic_DNA"/>
</dbReference>
<accession>A0AAU7TRL2</accession>
<dbReference type="AlphaFoldDB" id="A0AAU7TRL2"/>
<gene>
    <name evidence="2" type="ORF">AAF463_11670</name>
</gene>
<keyword evidence="1" id="KW-1133">Transmembrane helix</keyword>
<evidence type="ECO:0000256" key="1">
    <source>
        <dbReference type="SAM" id="Phobius"/>
    </source>
</evidence>
<name>A0AAU7TRL2_9GAMM</name>
<reference evidence="2" key="1">
    <citation type="submission" date="2024-06" db="EMBL/GenBank/DDBJ databases">
        <title>Multiomics insights into the TNT degradation mechanism by Pantoea sp. BJ2 isolated from an ammunition destruction site.</title>
        <authorList>
            <person name="Luo J."/>
        </authorList>
    </citation>
    <scope>NUCLEOTIDE SEQUENCE</scope>
    <source>
        <strain evidence="2">BJ2</strain>
    </source>
</reference>
<feature type="transmembrane region" description="Helical" evidence="1">
    <location>
        <begin position="84"/>
        <end position="107"/>
    </location>
</feature>
<protein>
    <recommendedName>
        <fullName evidence="3">DUF1240 domain-containing protein</fullName>
    </recommendedName>
</protein>
<feature type="transmembrane region" description="Helical" evidence="1">
    <location>
        <begin position="12"/>
        <end position="30"/>
    </location>
</feature>
<proteinExistence type="predicted"/>
<feature type="transmembrane region" description="Helical" evidence="1">
    <location>
        <begin position="50"/>
        <end position="72"/>
    </location>
</feature>
<evidence type="ECO:0008006" key="3">
    <source>
        <dbReference type="Google" id="ProtNLM"/>
    </source>
</evidence>
<organism evidence="2">
    <name type="scientific">Pantoea sp. BJ2</name>
    <dbReference type="NCBI Taxonomy" id="3141322"/>
    <lineage>
        <taxon>Bacteria</taxon>
        <taxon>Pseudomonadati</taxon>
        <taxon>Pseudomonadota</taxon>
        <taxon>Gammaproteobacteria</taxon>
        <taxon>Enterobacterales</taxon>
        <taxon>Erwiniaceae</taxon>
        <taxon>Pantoea</taxon>
    </lineage>
</organism>
<keyword evidence="1" id="KW-0812">Transmembrane</keyword>